<dbReference type="EMBL" id="JAGPXC010000004">
    <property type="protein sequence ID" value="KAH6654276.1"/>
    <property type="molecule type" value="Genomic_DNA"/>
</dbReference>
<comment type="caution">
    <text evidence="1">The sequence shown here is derived from an EMBL/GenBank/DDBJ whole genome shotgun (WGS) entry which is preliminary data.</text>
</comment>
<organism evidence="1 2">
    <name type="scientific">Truncatella angustata</name>
    <dbReference type="NCBI Taxonomy" id="152316"/>
    <lineage>
        <taxon>Eukaryota</taxon>
        <taxon>Fungi</taxon>
        <taxon>Dikarya</taxon>
        <taxon>Ascomycota</taxon>
        <taxon>Pezizomycotina</taxon>
        <taxon>Sordariomycetes</taxon>
        <taxon>Xylariomycetidae</taxon>
        <taxon>Amphisphaeriales</taxon>
        <taxon>Sporocadaceae</taxon>
        <taxon>Truncatella</taxon>
    </lineage>
</organism>
<sequence>MGVYNPASQLEPSGPVETYDFIWPGDCGPSKFRGEQSLKTLRQFHGEICTKRLTTFEGSGLTKNAVQKIIILRHRDPEKVEVTGMATKQRPQSITSDTIIGDINEPGFARAVDDLRMSCVMKLGAQEIIVRDWLSLWNLSKYLDPVPTSE</sequence>
<reference evidence="1" key="1">
    <citation type="journal article" date="2021" name="Nat. Commun.">
        <title>Genetic determinants of endophytism in the Arabidopsis root mycobiome.</title>
        <authorList>
            <person name="Mesny F."/>
            <person name="Miyauchi S."/>
            <person name="Thiergart T."/>
            <person name="Pickel B."/>
            <person name="Atanasova L."/>
            <person name="Karlsson M."/>
            <person name="Huettel B."/>
            <person name="Barry K.W."/>
            <person name="Haridas S."/>
            <person name="Chen C."/>
            <person name="Bauer D."/>
            <person name="Andreopoulos W."/>
            <person name="Pangilinan J."/>
            <person name="LaButti K."/>
            <person name="Riley R."/>
            <person name="Lipzen A."/>
            <person name="Clum A."/>
            <person name="Drula E."/>
            <person name="Henrissat B."/>
            <person name="Kohler A."/>
            <person name="Grigoriev I.V."/>
            <person name="Martin F.M."/>
            <person name="Hacquard S."/>
        </authorList>
    </citation>
    <scope>NUCLEOTIDE SEQUENCE</scope>
    <source>
        <strain evidence="1">MPI-SDFR-AT-0073</strain>
    </source>
</reference>
<dbReference type="RefSeq" id="XP_045958546.1">
    <property type="nucleotide sequence ID" value="XM_046100043.1"/>
</dbReference>
<dbReference type="GeneID" id="70128935"/>
<name>A0A9P8ZYQ9_9PEZI</name>
<gene>
    <name evidence="1" type="ORF">BKA67DRAFT_535607</name>
</gene>
<evidence type="ECO:0000313" key="1">
    <source>
        <dbReference type="EMBL" id="KAH6654276.1"/>
    </source>
</evidence>
<dbReference type="AlphaFoldDB" id="A0A9P8ZYQ9"/>
<protein>
    <submittedName>
        <fullName evidence="1">Uncharacterized protein</fullName>
    </submittedName>
</protein>
<accession>A0A9P8ZYQ9</accession>
<keyword evidence="2" id="KW-1185">Reference proteome</keyword>
<proteinExistence type="predicted"/>
<evidence type="ECO:0000313" key="2">
    <source>
        <dbReference type="Proteomes" id="UP000758603"/>
    </source>
</evidence>
<dbReference type="Proteomes" id="UP000758603">
    <property type="component" value="Unassembled WGS sequence"/>
</dbReference>